<dbReference type="AlphaFoldDB" id="A0A9W4IUP0"/>
<accession>A0A9W4IUP0</accession>
<dbReference type="Proteomes" id="UP001152592">
    <property type="component" value="Unassembled WGS sequence"/>
</dbReference>
<reference evidence="1" key="1">
    <citation type="submission" date="2021-07" db="EMBL/GenBank/DDBJ databases">
        <authorList>
            <person name="Branca A.L. A."/>
        </authorList>
    </citation>
    <scope>NUCLEOTIDE SEQUENCE</scope>
</reference>
<dbReference type="OrthoDB" id="2015551at2759"/>
<evidence type="ECO:0000313" key="2">
    <source>
        <dbReference type="Proteomes" id="UP001152592"/>
    </source>
</evidence>
<protein>
    <submittedName>
        <fullName evidence="1">Uncharacterized protein</fullName>
    </submittedName>
</protein>
<name>A0A9W4IUP0_9EURO</name>
<gene>
    <name evidence="1" type="ORF">PSALAMII_LOCUS3015</name>
</gene>
<organism evidence="1 2">
    <name type="scientific">Penicillium salamii</name>
    <dbReference type="NCBI Taxonomy" id="1612424"/>
    <lineage>
        <taxon>Eukaryota</taxon>
        <taxon>Fungi</taxon>
        <taxon>Dikarya</taxon>
        <taxon>Ascomycota</taxon>
        <taxon>Pezizomycotina</taxon>
        <taxon>Eurotiomycetes</taxon>
        <taxon>Eurotiomycetidae</taxon>
        <taxon>Eurotiales</taxon>
        <taxon>Aspergillaceae</taxon>
        <taxon>Penicillium</taxon>
    </lineage>
</organism>
<comment type="caution">
    <text evidence="1">The sequence shown here is derived from an EMBL/GenBank/DDBJ whole genome shotgun (WGS) entry which is preliminary data.</text>
</comment>
<evidence type="ECO:0000313" key="1">
    <source>
        <dbReference type="EMBL" id="CAG8349356.1"/>
    </source>
</evidence>
<sequence>MSDLHLLNPMCPRFMPFIFQPDERVKHLRKVLNTNFGQTQRVNIEALIHIYEIGDLGPRQSTDPLVFLVDGVRVETDPWKDESVPAHAVKWCEGAILQQMTQLAFPVRPCPPGCTHR</sequence>
<dbReference type="EMBL" id="CAJVPD010000122">
    <property type="protein sequence ID" value="CAG8349356.1"/>
    <property type="molecule type" value="Genomic_DNA"/>
</dbReference>
<proteinExistence type="predicted"/>